<organism evidence="10 11">
    <name type="scientific">Desulfohalobium retbaense (strain ATCC 49708 / DSM 5692 / JCM 16813 / HR100)</name>
    <dbReference type="NCBI Taxonomy" id="485915"/>
    <lineage>
        <taxon>Bacteria</taxon>
        <taxon>Pseudomonadati</taxon>
        <taxon>Thermodesulfobacteriota</taxon>
        <taxon>Desulfovibrionia</taxon>
        <taxon>Desulfovibrionales</taxon>
        <taxon>Desulfohalobiaceae</taxon>
        <taxon>Desulfohalobium</taxon>
    </lineage>
</organism>
<dbReference type="GO" id="GO:0015086">
    <property type="term" value="F:cadmium ion transmembrane transporter activity"/>
    <property type="evidence" value="ECO:0007669"/>
    <property type="project" value="TreeGrafter"/>
</dbReference>
<dbReference type="OrthoDB" id="9763278at2"/>
<comment type="similarity">
    <text evidence="2 8">Belongs to the cation transport ATPase (P-type) (TC 3.A.3) family. Type IB subfamily.</text>
</comment>
<dbReference type="InterPro" id="IPR023214">
    <property type="entry name" value="HAD_sf"/>
</dbReference>
<evidence type="ECO:0000256" key="2">
    <source>
        <dbReference type="ARBA" id="ARBA00006024"/>
    </source>
</evidence>
<name>C8X548_DESRD</name>
<dbReference type="PANTHER" id="PTHR48085:SF5">
    <property type="entry name" value="CADMIUM_ZINC-TRANSPORTING ATPASE HMA4-RELATED"/>
    <property type="match status" value="1"/>
</dbReference>
<accession>C8X548</accession>
<dbReference type="Pfam" id="PF00122">
    <property type="entry name" value="E1-E2_ATPase"/>
    <property type="match status" value="1"/>
</dbReference>
<evidence type="ECO:0000259" key="9">
    <source>
        <dbReference type="Pfam" id="PF00122"/>
    </source>
</evidence>
<keyword evidence="8" id="KW-0479">Metal-binding</keyword>
<dbReference type="GO" id="GO:0016463">
    <property type="term" value="F:P-type zinc transporter activity"/>
    <property type="evidence" value="ECO:0007669"/>
    <property type="project" value="UniProtKB-EC"/>
</dbReference>
<dbReference type="GO" id="GO:0005886">
    <property type="term" value="C:plasma membrane"/>
    <property type="evidence" value="ECO:0007669"/>
    <property type="project" value="UniProtKB-SubCell"/>
</dbReference>
<keyword evidence="8" id="KW-0067">ATP-binding</keyword>
<dbReference type="PANTHER" id="PTHR48085">
    <property type="entry name" value="CADMIUM/ZINC-TRANSPORTING ATPASE HMA2-RELATED"/>
    <property type="match status" value="1"/>
</dbReference>
<comment type="subcellular location">
    <subcellularLocation>
        <location evidence="8">Cell membrane</location>
    </subcellularLocation>
    <subcellularLocation>
        <location evidence="1">Membrane</location>
    </subcellularLocation>
</comment>
<keyword evidence="3 8" id="KW-0812">Transmembrane</keyword>
<dbReference type="InterPro" id="IPR051014">
    <property type="entry name" value="Cation_Transport_ATPase_IB"/>
</dbReference>
<dbReference type="Proteomes" id="UP000001052">
    <property type="component" value="Chromosome"/>
</dbReference>
<dbReference type="GO" id="GO:0046872">
    <property type="term" value="F:metal ion binding"/>
    <property type="evidence" value="ECO:0007669"/>
    <property type="project" value="UniProtKB-KW"/>
</dbReference>
<dbReference type="InterPro" id="IPR059000">
    <property type="entry name" value="ATPase_P-type_domA"/>
</dbReference>
<keyword evidence="8" id="KW-0547">Nucleotide-binding</keyword>
<comment type="catalytic activity">
    <reaction evidence="7">
        <text>Zn(2+)(in) + ATP + H2O = Zn(2+)(out) + ADP + phosphate + H(+)</text>
        <dbReference type="Rhea" id="RHEA:20621"/>
        <dbReference type="ChEBI" id="CHEBI:15377"/>
        <dbReference type="ChEBI" id="CHEBI:15378"/>
        <dbReference type="ChEBI" id="CHEBI:29105"/>
        <dbReference type="ChEBI" id="CHEBI:30616"/>
        <dbReference type="ChEBI" id="CHEBI:43474"/>
        <dbReference type="ChEBI" id="CHEBI:456216"/>
        <dbReference type="EC" id="7.2.2.12"/>
    </reaction>
</comment>
<dbReference type="PRINTS" id="PR00119">
    <property type="entry name" value="CATATPASE"/>
</dbReference>
<evidence type="ECO:0000313" key="10">
    <source>
        <dbReference type="EMBL" id="ACV69545.1"/>
    </source>
</evidence>
<dbReference type="EC" id="7.2.2.12" evidence="6"/>
<dbReference type="KEGG" id="drt:Dret_2261"/>
<dbReference type="InterPro" id="IPR008250">
    <property type="entry name" value="ATPase_P-typ_transduc_dom_A_sf"/>
</dbReference>
<dbReference type="EMBL" id="CP001734">
    <property type="protein sequence ID" value="ACV69545.1"/>
    <property type="molecule type" value="Genomic_DNA"/>
</dbReference>
<keyword evidence="5 8" id="KW-0472">Membrane</keyword>
<dbReference type="PROSITE" id="PS01229">
    <property type="entry name" value="COF_2"/>
    <property type="match status" value="1"/>
</dbReference>
<dbReference type="InterPro" id="IPR001757">
    <property type="entry name" value="P_typ_ATPase"/>
</dbReference>
<dbReference type="Gene3D" id="2.70.150.10">
    <property type="entry name" value="Calcium-transporting ATPase, cytoplasmic transduction domain A"/>
    <property type="match status" value="1"/>
</dbReference>
<dbReference type="InterPro" id="IPR023299">
    <property type="entry name" value="ATPase_P-typ_cyto_dom_N"/>
</dbReference>
<evidence type="ECO:0000256" key="3">
    <source>
        <dbReference type="ARBA" id="ARBA00022692"/>
    </source>
</evidence>
<dbReference type="Pfam" id="PF00702">
    <property type="entry name" value="Hydrolase"/>
    <property type="match status" value="1"/>
</dbReference>
<dbReference type="SUPFAM" id="SSF56784">
    <property type="entry name" value="HAD-like"/>
    <property type="match status" value="1"/>
</dbReference>
<dbReference type="InterPro" id="IPR018303">
    <property type="entry name" value="ATPase_P-typ_P_site"/>
</dbReference>
<dbReference type="HOGENOM" id="CLU_001771_6_2_7"/>
<feature type="transmembrane region" description="Helical" evidence="8">
    <location>
        <begin position="633"/>
        <end position="654"/>
    </location>
</feature>
<keyword evidence="11" id="KW-1185">Reference proteome</keyword>
<feature type="transmembrane region" description="Helical" evidence="8">
    <location>
        <begin position="58"/>
        <end position="76"/>
    </location>
</feature>
<feature type="transmembrane region" description="Helical" evidence="8">
    <location>
        <begin position="300"/>
        <end position="328"/>
    </location>
</feature>
<evidence type="ECO:0000313" key="11">
    <source>
        <dbReference type="Proteomes" id="UP000001052"/>
    </source>
</evidence>
<dbReference type="NCBIfam" id="TIGR01494">
    <property type="entry name" value="ATPase_P-type"/>
    <property type="match status" value="1"/>
</dbReference>
<gene>
    <name evidence="10" type="ordered locus">Dret_2261</name>
</gene>
<sequence length="658" mass="69920">MHNIEEACPTGASCGCSHCGASGPEKEGLRQELRQILPAAAVFAVALTARLAHLEPDWLWVVALLGSYVWIGREILAATWRNIRQGKIFDELFLMSLATLGAIGIGAYGEAVGVMLFYRIGEALQDAAVDSSRRSIQGLLALRPDVAAVQREGSFVQVDPASVQVGELIRVRPGERVPLDGEVAEGSASLDTADLTGEPLPRFVEPGESVLAGMVNQSGVLHVRVIRAAHQSTVARILELVQGAGQKKAEIEQFITVFARYYTPIVVCAALAVALAPPLLSRLPLAASWFAAPLSFSEWIYRGLIFLVVSCPCALVLSIPLTFFAGIGAASRRGILIKGANFLEGLSRVQTILWDKTGTLTSGAFAVSEILTEKGWSREAVLEYAALAEMHSSHPVAVAVREAYAGQLNEEAVTTYEEHSGLGVQARVNASLVVVGRNQLLAGKGIAIPEPRRRGSGTRLHVAIDGDYAGTLVITDTVRRDSAAAITRLREAGVREQHMLTGDAEATAWDVAQGLGLDQVHARLLPQDKVGVVERFLEKSRSGSRVVFVGDGLNDAPVLTRADIGVAMGGASGLDAAIEAADVVLMEATPSKMAEAIRLAKRTRRVVWENIGLALGIKGVVLVLGAVGLANMWGAIFADVGAALLAVVNSLKVLRFRE</sequence>
<dbReference type="InterPro" id="IPR027256">
    <property type="entry name" value="P-typ_ATPase_IB"/>
</dbReference>
<dbReference type="AlphaFoldDB" id="C8X548"/>
<evidence type="ECO:0000256" key="7">
    <source>
        <dbReference type="ARBA" id="ARBA00047308"/>
    </source>
</evidence>
<feature type="transmembrane region" description="Helical" evidence="8">
    <location>
        <begin position="261"/>
        <end position="280"/>
    </location>
</feature>
<dbReference type="eggNOG" id="COG2217">
    <property type="taxonomic scope" value="Bacteria"/>
</dbReference>
<dbReference type="RefSeq" id="WP_015752686.1">
    <property type="nucleotide sequence ID" value="NC_013223.1"/>
</dbReference>
<dbReference type="GO" id="GO:0016887">
    <property type="term" value="F:ATP hydrolysis activity"/>
    <property type="evidence" value="ECO:0007669"/>
    <property type="project" value="InterPro"/>
</dbReference>
<dbReference type="Gene3D" id="3.40.1110.10">
    <property type="entry name" value="Calcium-transporting ATPase, cytoplasmic domain N"/>
    <property type="match status" value="1"/>
</dbReference>
<evidence type="ECO:0000256" key="4">
    <source>
        <dbReference type="ARBA" id="ARBA00022989"/>
    </source>
</evidence>
<dbReference type="GO" id="GO:0005524">
    <property type="term" value="F:ATP binding"/>
    <property type="evidence" value="ECO:0007669"/>
    <property type="project" value="UniProtKB-UniRule"/>
</dbReference>
<reference evidence="11" key="1">
    <citation type="submission" date="2009-09" db="EMBL/GenBank/DDBJ databases">
        <title>The complete chromosome of Desulfohalobium retbaense DSM 5692.</title>
        <authorList>
            <consortium name="US DOE Joint Genome Institute (JGI-PGF)"/>
            <person name="Lucas S."/>
            <person name="Copeland A."/>
            <person name="Lapidus A."/>
            <person name="Glavina del Rio T."/>
            <person name="Dalin E."/>
            <person name="Tice H."/>
            <person name="Bruce D."/>
            <person name="Goodwin L."/>
            <person name="Pitluck S."/>
            <person name="Kyrpides N."/>
            <person name="Mavromatis K."/>
            <person name="Ivanova N."/>
            <person name="Mikhailova N."/>
            <person name="Munk A.C."/>
            <person name="Brettin T."/>
            <person name="Detter J.C."/>
            <person name="Han C."/>
            <person name="Tapia R."/>
            <person name="Larimer F."/>
            <person name="Land M."/>
            <person name="Hauser L."/>
            <person name="Markowitz V."/>
            <person name="Cheng J.-F."/>
            <person name="Hugenholtz P."/>
            <person name="Woyke T."/>
            <person name="Wu D."/>
            <person name="Spring S."/>
            <person name="Klenk H.-P."/>
            <person name="Eisen J.A."/>
        </authorList>
    </citation>
    <scope>NUCLEOTIDE SEQUENCE [LARGE SCALE GENOMIC DNA]</scope>
    <source>
        <strain evidence="11">DSM 5692</strain>
    </source>
</reference>
<dbReference type="InterPro" id="IPR036412">
    <property type="entry name" value="HAD-like_sf"/>
</dbReference>
<dbReference type="PROSITE" id="PS00154">
    <property type="entry name" value="ATPASE_E1_E2"/>
    <property type="match status" value="1"/>
</dbReference>
<evidence type="ECO:0000256" key="1">
    <source>
        <dbReference type="ARBA" id="ARBA00004370"/>
    </source>
</evidence>
<evidence type="ECO:0000256" key="6">
    <source>
        <dbReference type="ARBA" id="ARBA00039097"/>
    </source>
</evidence>
<proteinExistence type="inferred from homology"/>
<dbReference type="NCBIfam" id="TIGR01512">
    <property type="entry name" value="ATPase-IB2_Cd"/>
    <property type="match status" value="1"/>
</dbReference>
<dbReference type="InterPro" id="IPR023298">
    <property type="entry name" value="ATPase_P-typ_TM_dom_sf"/>
</dbReference>
<dbReference type="NCBIfam" id="TIGR01525">
    <property type="entry name" value="ATPase-IB_hvy"/>
    <property type="match status" value="1"/>
</dbReference>
<dbReference type="Gene3D" id="3.40.50.1000">
    <property type="entry name" value="HAD superfamily/HAD-like"/>
    <property type="match status" value="1"/>
</dbReference>
<reference evidence="10 11" key="2">
    <citation type="journal article" date="2010" name="Stand. Genomic Sci.">
        <title>Complete genome sequence of Desulfohalobium retbaense type strain (HR(100)).</title>
        <authorList>
            <person name="Spring S."/>
            <person name="Nolan M."/>
            <person name="Lapidus A."/>
            <person name="Glavina Del Rio T."/>
            <person name="Copeland A."/>
            <person name="Tice H."/>
            <person name="Cheng J.F."/>
            <person name="Lucas S."/>
            <person name="Land M."/>
            <person name="Chen F."/>
            <person name="Bruce D."/>
            <person name="Goodwin L."/>
            <person name="Pitluck S."/>
            <person name="Ivanova N."/>
            <person name="Mavromatis K."/>
            <person name="Mikhailova N."/>
            <person name="Pati A."/>
            <person name="Chen A."/>
            <person name="Palaniappan K."/>
            <person name="Hauser L."/>
            <person name="Chang Y.J."/>
            <person name="Jeffries C.D."/>
            <person name="Munk C."/>
            <person name="Kiss H."/>
            <person name="Chain P."/>
            <person name="Han C."/>
            <person name="Brettin T."/>
            <person name="Detter J.C."/>
            <person name="Schuler E."/>
            <person name="Goker M."/>
            <person name="Rohde M."/>
            <person name="Bristow J."/>
            <person name="Eisen J.A."/>
            <person name="Markowitz V."/>
            <person name="Hugenholtz P."/>
            <person name="Kyrpides N.C."/>
            <person name="Klenk H.P."/>
        </authorList>
    </citation>
    <scope>NUCLEOTIDE SEQUENCE [LARGE SCALE GENOMIC DNA]</scope>
    <source>
        <strain evidence="10 11">DSM 5692</strain>
    </source>
</reference>
<dbReference type="SUPFAM" id="SSF81653">
    <property type="entry name" value="Calcium ATPase, transduction domain A"/>
    <property type="match status" value="1"/>
</dbReference>
<dbReference type="STRING" id="485915.Dret_2261"/>
<keyword evidence="8" id="KW-1003">Cell membrane</keyword>
<evidence type="ECO:0000256" key="8">
    <source>
        <dbReference type="RuleBase" id="RU362081"/>
    </source>
</evidence>
<keyword evidence="4 8" id="KW-1133">Transmembrane helix</keyword>
<protein>
    <recommendedName>
        <fullName evidence="6">P-type Zn(2+) transporter</fullName>
        <ecNumber evidence="6">7.2.2.12</ecNumber>
    </recommendedName>
</protein>
<feature type="domain" description="P-type ATPase A" evidence="9">
    <location>
        <begin position="142"/>
        <end position="242"/>
    </location>
</feature>
<feature type="transmembrane region" description="Helical" evidence="8">
    <location>
        <begin position="607"/>
        <end position="627"/>
    </location>
</feature>
<dbReference type="SUPFAM" id="SSF81665">
    <property type="entry name" value="Calcium ATPase, transmembrane domain M"/>
    <property type="match status" value="1"/>
</dbReference>
<evidence type="ECO:0000256" key="5">
    <source>
        <dbReference type="ARBA" id="ARBA00023136"/>
    </source>
</evidence>